<dbReference type="InterPro" id="IPR002885">
    <property type="entry name" value="PPR_rpt"/>
</dbReference>
<dbReference type="Proteomes" id="UP000230069">
    <property type="component" value="Unassembled WGS sequence"/>
</dbReference>
<evidence type="ECO:0000256" key="2">
    <source>
        <dbReference type="ARBA" id="ARBA00022737"/>
    </source>
</evidence>
<dbReference type="OrthoDB" id="185373at2759"/>
<dbReference type="EMBL" id="KZ305094">
    <property type="protein sequence ID" value="PIA27496.1"/>
    <property type="molecule type" value="Genomic_DNA"/>
</dbReference>
<name>A0A2G5C8A8_AQUCA</name>
<evidence type="ECO:0008006" key="6">
    <source>
        <dbReference type="Google" id="ProtNLM"/>
    </source>
</evidence>
<dbReference type="PANTHER" id="PTHR47939:SF9">
    <property type="entry name" value="(WILD MALAYSIAN BANANA) HYPOTHETICAL PROTEIN"/>
    <property type="match status" value="1"/>
</dbReference>
<dbReference type="Gene3D" id="1.25.40.10">
    <property type="entry name" value="Tetratricopeptide repeat domain"/>
    <property type="match status" value="2"/>
</dbReference>
<organism evidence="4 5">
    <name type="scientific">Aquilegia coerulea</name>
    <name type="common">Rocky mountain columbine</name>
    <dbReference type="NCBI Taxonomy" id="218851"/>
    <lineage>
        <taxon>Eukaryota</taxon>
        <taxon>Viridiplantae</taxon>
        <taxon>Streptophyta</taxon>
        <taxon>Embryophyta</taxon>
        <taxon>Tracheophyta</taxon>
        <taxon>Spermatophyta</taxon>
        <taxon>Magnoliopsida</taxon>
        <taxon>Ranunculales</taxon>
        <taxon>Ranunculaceae</taxon>
        <taxon>Thalictroideae</taxon>
        <taxon>Aquilegia</taxon>
    </lineage>
</organism>
<dbReference type="InterPro" id="IPR011990">
    <property type="entry name" value="TPR-like_helical_dom_sf"/>
</dbReference>
<feature type="repeat" description="PPR" evidence="3">
    <location>
        <begin position="261"/>
        <end position="295"/>
    </location>
</feature>
<dbReference type="InParanoid" id="A0A2G5C8A8"/>
<evidence type="ECO:0000313" key="4">
    <source>
        <dbReference type="EMBL" id="PIA27496.1"/>
    </source>
</evidence>
<protein>
    <recommendedName>
        <fullName evidence="6">Pentacotripeptide-repeat region of PRORP domain-containing protein</fullName>
    </recommendedName>
</protein>
<feature type="repeat" description="PPR" evidence="3">
    <location>
        <begin position="296"/>
        <end position="330"/>
    </location>
</feature>
<proteinExistence type="inferred from homology"/>
<dbReference type="InterPro" id="IPR050667">
    <property type="entry name" value="PPR-containing_protein"/>
</dbReference>
<feature type="repeat" description="PPR" evidence="3">
    <location>
        <begin position="191"/>
        <end position="225"/>
    </location>
</feature>
<accession>A0A2G5C8A8</accession>
<evidence type="ECO:0000313" key="5">
    <source>
        <dbReference type="Proteomes" id="UP000230069"/>
    </source>
</evidence>
<comment type="similarity">
    <text evidence="1">Belongs to the PPR family. P subfamily.</text>
</comment>
<sequence>MALSSLLRLKPLFKYRHFCSISNSSTTLDYKQKIQNALSLLKTQNPNNSSLTKQTLNLCHAATEVHEHDMILHKTMTKITGSEDTTSFEPIADFLHELKNEPPMLSLFIEELKGLPDLRDEDFYCYSITLFGHAKMMDRAIEAFQEMEKTGIKRSTKSFNALLRAGNFARKYVEVSKIFDEYPEKYGIKPDLDTYNIVIESFVDSSKPESVFKIFEEMDKNGVQPDEITLNTSLNGFNRQQKYDEAEKVLKIFEKFGPQLGLHIYNSKIRKLCDMGKTMEAKEVFENISSRGMKLNRYTYQCLLFAYYKDENVNETRRFFNEMYENGFEPDFIYSTYKKIIQFLCQGGDFETAAKLCKCGLSKDYNFNGVTLKPLFEGLESIGKLDLARELAKDMEAEQPYVRSYFGKAI</sequence>
<reference evidence="4 5" key="1">
    <citation type="submission" date="2017-09" db="EMBL/GenBank/DDBJ databases">
        <title>WGS assembly of Aquilegia coerulea Goldsmith.</title>
        <authorList>
            <person name="Hodges S."/>
            <person name="Kramer E."/>
            <person name="Nordborg M."/>
            <person name="Tomkins J."/>
            <person name="Borevitz J."/>
            <person name="Derieg N."/>
            <person name="Yan J."/>
            <person name="Mihaltcheva S."/>
            <person name="Hayes R.D."/>
            <person name="Rokhsar D."/>
        </authorList>
    </citation>
    <scope>NUCLEOTIDE SEQUENCE [LARGE SCALE GENOMIC DNA]</scope>
    <source>
        <strain evidence="5">cv. Goldsmith</strain>
    </source>
</reference>
<dbReference type="AlphaFoldDB" id="A0A2G5C8A8"/>
<dbReference type="Pfam" id="PF13812">
    <property type="entry name" value="PPR_3"/>
    <property type="match status" value="1"/>
</dbReference>
<gene>
    <name evidence="4" type="ORF">AQUCO_07700046v1</name>
</gene>
<evidence type="ECO:0000256" key="3">
    <source>
        <dbReference type="PROSITE-ProRule" id="PRU00708"/>
    </source>
</evidence>
<dbReference type="Pfam" id="PF13041">
    <property type="entry name" value="PPR_2"/>
    <property type="match status" value="1"/>
</dbReference>
<dbReference type="Pfam" id="PF01535">
    <property type="entry name" value="PPR"/>
    <property type="match status" value="1"/>
</dbReference>
<dbReference type="PANTHER" id="PTHR47939">
    <property type="entry name" value="MEMBRANE-ASSOCIATED SALT-INDUCIBLE PROTEIN-LIKE"/>
    <property type="match status" value="1"/>
</dbReference>
<evidence type="ECO:0000256" key="1">
    <source>
        <dbReference type="ARBA" id="ARBA00007626"/>
    </source>
</evidence>
<keyword evidence="2" id="KW-0677">Repeat</keyword>
<dbReference type="STRING" id="218851.A0A2G5C8A8"/>
<dbReference type="NCBIfam" id="TIGR00756">
    <property type="entry name" value="PPR"/>
    <property type="match status" value="2"/>
</dbReference>
<keyword evidence="5" id="KW-1185">Reference proteome</keyword>
<dbReference type="PROSITE" id="PS51375">
    <property type="entry name" value="PPR"/>
    <property type="match status" value="3"/>
</dbReference>